<dbReference type="Gene3D" id="2.60.120.330">
    <property type="entry name" value="B-lactam Antibiotic, Isopenicillin N Synthase, Chain"/>
    <property type="match status" value="1"/>
</dbReference>
<keyword evidence="5" id="KW-1185">Reference proteome</keyword>
<gene>
    <name evidence="4" type="ORF">LIER_33104</name>
</gene>
<dbReference type="GO" id="GO:0046872">
    <property type="term" value="F:metal ion binding"/>
    <property type="evidence" value="ECO:0007669"/>
    <property type="project" value="UniProtKB-KW"/>
</dbReference>
<keyword evidence="1" id="KW-0479">Metal-binding</keyword>
<name>A0AAV3S1G0_LITER</name>
<sequence>MYVGRETVAQYGDEVAKLCEKLLKILSVNLGLKEDALQEAFGGEEVGECLRVNYYPKCPQPGLTLGLSPHSDPGGMTLLLPDHEVPGLQVRRGDRWITVKPVPNAFIVNIGDQIQVISNASYKSVEHRVIVNSEKERVSLALFYNPKGDIIIKPSDELVGEDRPPLYPNMTYNEYRSFIRTRGPCGKSQLESLKSPR</sequence>
<proteinExistence type="predicted"/>
<dbReference type="EMBL" id="BAABME010013099">
    <property type="protein sequence ID" value="GAA0185816.1"/>
    <property type="molecule type" value="Genomic_DNA"/>
</dbReference>
<feature type="domain" description="Fe2OG dioxygenase" evidence="3">
    <location>
        <begin position="45"/>
        <end position="146"/>
    </location>
</feature>
<evidence type="ECO:0000259" key="3">
    <source>
        <dbReference type="PROSITE" id="PS51471"/>
    </source>
</evidence>
<organism evidence="4 5">
    <name type="scientific">Lithospermum erythrorhizon</name>
    <name type="common">Purple gromwell</name>
    <name type="synonym">Lithospermum officinale var. erythrorhizon</name>
    <dbReference type="NCBI Taxonomy" id="34254"/>
    <lineage>
        <taxon>Eukaryota</taxon>
        <taxon>Viridiplantae</taxon>
        <taxon>Streptophyta</taxon>
        <taxon>Embryophyta</taxon>
        <taxon>Tracheophyta</taxon>
        <taxon>Spermatophyta</taxon>
        <taxon>Magnoliopsida</taxon>
        <taxon>eudicotyledons</taxon>
        <taxon>Gunneridae</taxon>
        <taxon>Pentapetalae</taxon>
        <taxon>asterids</taxon>
        <taxon>lamiids</taxon>
        <taxon>Boraginales</taxon>
        <taxon>Boraginaceae</taxon>
        <taxon>Boraginoideae</taxon>
        <taxon>Lithospermeae</taxon>
        <taxon>Lithospermum</taxon>
    </lineage>
</organism>
<protein>
    <submittedName>
        <fullName evidence="4">Oxygenase</fullName>
    </submittedName>
</protein>
<dbReference type="InterPro" id="IPR044861">
    <property type="entry name" value="IPNS-like_FE2OG_OXY"/>
</dbReference>
<reference evidence="4 5" key="1">
    <citation type="submission" date="2024-01" db="EMBL/GenBank/DDBJ databases">
        <title>The complete chloroplast genome sequence of Lithospermum erythrorhizon: insights into the phylogenetic relationship among Boraginaceae species and the maternal lineages of purple gromwells.</title>
        <authorList>
            <person name="Okada T."/>
            <person name="Watanabe K."/>
        </authorList>
    </citation>
    <scope>NUCLEOTIDE SEQUENCE [LARGE SCALE GENOMIC DNA]</scope>
</reference>
<evidence type="ECO:0000313" key="4">
    <source>
        <dbReference type="EMBL" id="GAA0185816.1"/>
    </source>
</evidence>
<comment type="caution">
    <text evidence="4">The sequence shown here is derived from an EMBL/GenBank/DDBJ whole genome shotgun (WGS) entry which is preliminary data.</text>
</comment>
<keyword evidence="2" id="KW-0408">Iron</keyword>
<dbReference type="AlphaFoldDB" id="A0AAV3S1G0"/>
<accession>A0AAV3S1G0</accession>
<evidence type="ECO:0000256" key="1">
    <source>
        <dbReference type="ARBA" id="ARBA00022723"/>
    </source>
</evidence>
<dbReference type="Pfam" id="PF03171">
    <property type="entry name" value="2OG-FeII_Oxy"/>
    <property type="match status" value="1"/>
</dbReference>
<dbReference type="PROSITE" id="PS51471">
    <property type="entry name" value="FE2OG_OXY"/>
    <property type="match status" value="1"/>
</dbReference>
<dbReference type="PANTHER" id="PTHR47991">
    <property type="entry name" value="OXOGLUTARATE/IRON-DEPENDENT DIOXYGENASE"/>
    <property type="match status" value="1"/>
</dbReference>
<evidence type="ECO:0000256" key="2">
    <source>
        <dbReference type="ARBA" id="ARBA00023004"/>
    </source>
</evidence>
<evidence type="ECO:0000313" key="5">
    <source>
        <dbReference type="Proteomes" id="UP001454036"/>
    </source>
</evidence>
<dbReference type="SUPFAM" id="SSF51197">
    <property type="entry name" value="Clavaminate synthase-like"/>
    <property type="match status" value="1"/>
</dbReference>
<dbReference type="InterPro" id="IPR005123">
    <property type="entry name" value="Oxoglu/Fe-dep_dioxygenase_dom"/>
</dbReference>
<dbReference type="InterPro" id="IPR050295">
    <property type="entry name" value="Plant_2OG-oxidoreductases"/>
</dbReference>
<dbReference type="Proteomes" id="UP001454036">
    <property type="component" value="Unassembled WGS sequence"/>
</dbReference>
<dbReference type="InterPro" id="IPR027443">
    <property type="entry name" value="IPNS-like_sf"/>
</dbReference>